<keyword evidence="3" id="KW-1185">Reference proteome</keyword>
<name>A0AAV6IC63_9ERIC</name>
<dbReference type="EMBL" id="JACTNZ010000011">
    <property type="protein sequence ID" value="KAG5526083.1"/>
    <property type="molecule type" value="Genomic_DNA"/>
</dbReference>
<comment type="caution">
    <text evidence="2">The sequence shown here is derived from an EMBL/GenBank/DDBJ whole genome shotgun (WGS) entry which is preliminary data.</text>
</comment>
<feature type="compositionally biased region" description="Low complexity" evidence="1">
    <location>
        <begin position="88"/>
        <end position="98"/>
    </location>
</feature>
<accession>A0AAV6IC63</accession>
<proteinExistence type="predicted"/>
<evidence type="ECO:0000256" key="1">
    <source>
        <dbReference type="SAM" id="MobiDB-lite"/>
    </source>
</evidence>
<gene>
    <name evidence="2" type="ORF">RHGRI_032396</name>
</gene>
<feature type="region of interest" description="Disordered" evidence="1">
    <location>
        <begin position="73"/>
        <end position="98"/>
    </location>
</feature>
<evidence type="ECO:0000313" key="3">
    <source>
        <dbReference type="Proteomes" id="UP000823749"/>
    </source>
</evidence>
<sequence length="230" mass="26191">MMLHPYLASLKARDWKSKEIVTSLYQIEEISKNDLKNKLQSPQVNLDKSAISFYQIEEGCKYRFVLLSYSNHNQQPDNNDDHNHHSDQQSYISSPAGSPPLSSLWPALDDSLRPALDDDELHLKKIELKAFNLLADTDIGATDPFLDDVVHFINIVVDGGDGIEDVLGKRELRERRLRAQIKSQEPMGDVIPNYCETLTYRIMVDMSSVERGNTAIKLIFKKVGYILEQA</sequence>
<protein>
    <submittedName>
        <fullName evidence="2">Uncharacterized protein</fullName>
    </submittedName>
</protein>
<dbReference type="Proteomes" id="UP000823749">
    <property type="component" value="Chromosome 11"/>
</dbReference>
<dbReference type="AlphaFoldDB" id="A0AAV6IC63"/>
<evidence type="ECO:0000313" key="2">
    <source>
        <dbReference type="EMBL" id="KAG5526083.1"/>
    </source>
</evidence>
<reference evidence="2" key="1">
    <citation type="submission" date="2020-08" db="EMBL/GenBank/DDBJ databases">
        <title>Plant Genome Project.</title>
        <authorList>
            <person name="Zhang R.-G."/>
        </authorList>
    </citation>
    <scope>NUCLEOTIDE SEQUENCE</scope>
    <source>
        <strain evidence="2">WSP0</strain>
        <tissue evidence="2">Leaf</tissue>
    </source>
</reference>
<organism evidence="2 3">
    <name type="scientific">Rhododendron griersonianum</name>
    <dbReference type="NCBI Taxonomy" id="479676"/>
    <lineage>
        <taxon>Eukaryota</taxon>
        <taxon>Viridiplantae</taxon>
        <taxon>Streptophyta</taxon>
        <taxon>Embryophyta</taxon>
        <taxon>Tracheophyta</taxon>
        <taxon>Spermatophyta</taxon>
        <taxon>Magnoliopsida</taxon>
        <taxon>eudicotyledons</taxon>
        <taxon>Gunneridae</taxon>
        <taxon>Pentapetalae</taxon>
        <taxon>asterids</taxon>
        <taxon>Ericales</taxon>
        <taxon>Ericaceae</taxon>
        <taxon>Ericoideae</taxon>
        <taxon>Rhodoreae</taxon>
        <taxon>Rhododendron</taxon>
    </lineage>
</organism>